<dbReference type="InterPro" id="IPR003035">
    <property type="entry name" value="RWP-RK_dom"/>
</dbReference>
<comment type="caution">
    <text evidence="7">The sequence shown here is derived from an EMBL/GenBank/DDBJ whole genome shotgun (WGS) entry which is preliminary data.</text>
</comment>
<protein>
    <recommendedName>
        <fullName evidence="6">RWP-RK domain-containing protein</fullName>
    </recommendedName>
</protein>
<organism evidence="7">
    <name type="scientific">Rhododendron williamsianum</name>
    <dbReference type="NCBI Taxonomy" id="262921"/>
    <lineage>
        <taxon>Eukaryota</taxon>
        <taxon>Viridiplantae</taxon>
        <taxon>Streptophyta</taxon>
        <taxon>Embryophyta</taxon>
        <taxon>Tracheophyta</taxon>
        <taxon>Spermatophyta</taxon>
        <taxon>Magnoliopsida</taxon>
        <taxon>eudicotyledons</taxon>
        <taxon>Gunneridae</taxon>
        <taxon>Pentapetalae</taxon>
        <taxon>asterids</taxon>
        <taxon>Ericales</taxon>
        <taxon>Ericaceae</taxon>
        <taxon>Ericoideae</taxon>
        <taxon>Rhodoreae</taxon>
        <taxon>Rhododendron</taxon>
    </lineage>
</organism>
<dbReference type="OrthoDB" id="686198at2759"/>
<gene>
    <name evidence="7" type="ORF">C3L33_22830</name>
</gene>
<evidence type="ECO:0000256" key="5">
    <source>
        <dbReference type="SAM" id="MobiDB-lite"/>
    </source>
</evidence>
<name>A0A6A4KIJ2_9ERIC</name>
<dbReference type="InterPro" id="IPR045026">
    <property type="entry name" value="LIMYB"/>
</dbReference>
<feature type="non-terminal residue" evidence="7">
    <location>
        <position position="1"/>
    </location>
</feature>
<dbReference type="EMBL" id="QEFC01004309">
    <property type="protein sequence ID" value="KAE9445272.1"/>
    <property type="molecule type" value="Genomic_DNA"/>
</dbReference>
<accession>A0A6A4KIJ2</accession>
<feature type="compositionally biased region" description="Basic and acidic residues" evidence="5">
    <location>
        <begin position="140"/>
        <end position="155"/>
    </location>
</feature>
<feature type="compositionally biased region" description="Pro residues" evidence="5">
    <location>
        <begin position="34"/>
        <end position="52"/>
    </location>
</feature>
<dbReference type="PANTHER" id="PTHR47584:SF14">
    <property type="entry name" value="L10-INTERACTING MYB DOMAIN-CONTAINING PROTEIN-LIKE"/>
    <property type="match status" value="1"/>
</dbReference>
<keyword evidence="4" id="KW-0539">Nucleus</keyword>
<dbReference type="Pfam" id="PF02042">
    <property type="entry name" value="RWP-RK"/>
    <property type="match status" value="1"/>
</dbReference>
<sequence length="252" mass="28302">MVELRESGELESDEPIEESSFKELNYSYSSPPTTYSPPWGPANIPDFPPSPTYFPVSGPTSFPPSPPFGKSTLKRICREYGIYRWPPRKGQELIGQSPPKKSPVVIDQEQIPQMNPDTLLPSNQVPATSDTYRVKVKGKKVSDMKALKTTEPKESRKSKKRDSSLSAECSKRKVDILEAKHNAKSTSVSVTSQDHGEPQGLLAECIKTLNAMENIDGESYMKAMKLLKDDPSWRPIFLDMSEQRKKDFVSYV</sequence>
<evidence type="ECO:0000256" key="1">
    <source>
        <dbReference type="ARBA" id="ARBA00023015"/>
    </source>
</evidence>
<evidence type="ECO:0000259" key="6">
    <source>
        <dbReference type="Pfam" id="PF02042"/>
    </source>
</evidence>
<keyword evidence="3" id="KW-0804">Transcription</keyword>
<evidence type="ECO:0000256" key="4">
    <source>
        <dbReference type="ARBA" id="ARBA00023242"/>
    </source>
</evidence>
<proteinExistence type="predicted"/>
<feature type="region of interest" description="Disordered" evidence="5">
    <location>
        <begin position="1"/>
        <end position="70"/>
    </location>
</feature>
<dbReference type="PANTHER" id="PTHR47584">
    <property type="match status" value="1"/>
</dbReference>
<keyword evidence="1" id="KW-0805">Transcription regulation</keyword>
<dbReference type="GO" id="GO:0003677">
    <property type="term" value="F:DNA binding"/>
    <property type="evidence" value="ECO:0007669"/>
    <property type="project" value="UniProtKB-KW"/>
</dbReference>
<evidence type="ECO:0000256" key="3">
    <source>
        <dbReference type="ARBA" id="ARBA00023163"/>
    </source>
</evidence>
<dbReference type="AlphaFoldDB" id="A0A6A4KIJ2"/>
<reference evidence="7" key="1">
    <citation type="journal article" date="2019" name="Genome Biol. Evol.">
        <title>The Rhododendron genome and chromosomal organization provide insight into shared whole-genome duplications across the heath family (Ericaceae).</title>
        <authorList>
            <person name="Soza V.L."/>
            <person name="Lindsley D."/>
            <person name="Waalkes A."/>
            <person name="Ramage E."/>
            <person name="Patwardhan R.P."/>
            <person name="Burton J.N."/>
            <person name="Adey A."/>
            <person name="Kumar A."/>
            <person name="Qiu R."/>
            <person name="Shendure J."/>
            <person name="Hall B."/>
        </authorList>
    </citation>
    <scope>NUCLEOTIDE SEQUENCE</scope>
    <source>
        <strain evidence="7">RSF 1966-606</strain>
    </source>
</reference>
<keyword evidence="2" id="KW-0238">DNA-binding</keyword>
<feature type="domain" description="RWP-RK" evidence="6">
    <location>
        <begin position="69"/>
        <end position="92"/>
    </location>
</feature>
<evidence type="ECO:0000313" key="7">
    <source>
        <dbReference type="EMBL" id="KAE9445272.1"/>
    </source>
</evidence>
<evidence type="ECO:0000256" key="2">
    <source>
        <dbReference type="ARBA" id="ARBA00023125"/>
    </source>
</evidence>
<feature type="region of interest" description="Disordered" evidence="5">
    <location>
        <begin position="136"/>
        <end position="168"/>
    </location>
</feature>